<gene>
    <name evidence="1" type="ORF">EDC14_1001164</name>
</gene>
<protein>
    <recommendedName>
        <fullName evidence="3">Helix-turn-helix protein</fullName>
    </recommendedName>
</protein>
<dbReference type="OrthoDB" id="2002339at2"/>
<evidence type="ECO:0008006" key="3">
    <source>
        <dbReference type="Google" id="ProtNLM"/>
    </source>
</evidence>
<dbReference type="AlphaFoldDB" id="A0A4R1SBT0"/>
<accession>A0A4R1SBT0</accession>
<proteinExistence type="predicted"/>
<comment type="caution">
    <text evidence="1">The sequence shown here is derived from an EMBL/GenBank/DDBJ whole genome shotgun (WGS) entry which is preliminary data.</text>
</comment>
<dbReference type="EMBL" id="SLUN01000001">
    <property type="protein sequence ID" value="TCL76879.1"/>
    <property type="molecule type" value="Genomic_DNA"/>
</dbReference>
<dbReference type="Proteomes" id="UP000295008">
    <property type="component" value="Unassembled WGS sequence"/>
</dbReference>
<evidence type="ECO:0000313" key="2">
    <source>
        <dbReference type="Proteomes" id="UP000295008"/>
    </source>
</evidence>
<organism evidence="1 2">
    <name type="scientific">Hydrogenispora ethanolica</name>
    <dbReference type="NCBI Taxonomy" id="1082276"/>
    <lineage>
        <taxon>Bacteria</taxon>
        <taxon>Bacillati</taxon>
        <taxon>Bacillota</taxon>
        <taxon>Hydrogenispora</taxon>
    </lineage>
</organism>
<keyword evidence="2" id="KW-1185">Reference proteome</keyword>
<sequence>MFDKEKFAALLIRAQGDRSLNEYARQTGISSAHISRLSRALLDAPPNPQTIKQLADQAHNGVTYDEMMVVAGHLTPDWLPSYSRLDTGKIPHTARYDISSITDEEAELISFIRRSWSKLTPEQRKKKLELAKISLRIIDEVERSEKKDKE</sequence>
<reference evidence="1 2" key="1">
    <citation type="submission" date="2019-03" db="EMBL/GenBank/DDBJ databases">
        <title>Genomic Encyclopedia of Type Strains, Phase IV (KMG-IV): sequencing the most valuable type-strain genomes for metagenomic binning, comparative biology and taxonomic classification.</title>
        <authorList>
            <person name="Goeker M."/>
        </authorList>
    </citation>
    <scope>NUCLEOTIDE SEQUENCE [LARGE SCALE GENOMIC DNA]</scope>
    <source>
        <strain evidence="1 2">LX-B</strain>
    </source>
</reference>
<name>A0A4R1SBT0_HYDET</name>
<evidence type="ECO:0000313" key="1">
    <source>
        <dbReference type="EMBL" id="TCL76879.1"/>
    </source>
</evidence>
<dbReference type="RefSeq" id="WP_132012276.1">
    <property type="nucleotide sequence ID" value="NZ_SLUN01000001.1"/>
</dbReference>